<evidence type="ECO:0000256" key="1">
    <source>
        <dbReference type="SAM" id="MobiDB-lite"/>
    </source>
</evidence>
<dbReference type="PANTHER" id="PTHR12243:SF67">
    <property type="entry name" value="COREPRESSOR OF PANGOLIN, ISOFORM A-RELATED"/>
    <property type="match status" value="1"/>
</dbReference>
<reference evidence="3 4" key="1">
    <citation type="submission" date="2024-04" db="EMBL/GenBank/DDBJ databases">
        <authorList>
            <person name="Waldvogel A.-M."/>
            <person name="Schoenle A."/>
        </authorList>
    </citation>
    <scope>NUCLEOTIDE SEQUENCE [LARGE SCALE GENOMIC DNA]</scope>
</reference>
<dbReference type="InterPro" id="IPR006578">
    <property type="entry name" value="MADF-dom"/>
</dbReference>
<gene>
    <name evidence="3" type="ORF">KC01_LOCUS20525</name>
</gene>
<protein>
    <recommendedName>
        <fullName evidence="2">MADF domain-containing protein</fullName>
    </recommendedName>
</protein>
<dbReference type="Pfam" id="PF10545">
    <property type="entry name" value="MADF_DNA_bdg"/>
    <property type="match status" value="1"/>
</dbReference>
<dbReference type="SMART" id="SM00595">
    <property type="entry name" value="MADF"/>
    <property type="match status" value="1"/>
</dbReference>
<dbReference type="InterPro" id="IPR039353">
    <property type="entry name" value="TF_Adf1"/>
</dbReference>
<evidence type="ECO:0000313" key="4">
    <source>
        <dbReference type="Proteomes" id="UP001497482"/>
    </source>
</evidence>
<dbReference type="AlphaFoldDB" id="A0AAV2KR77"/>
<feature type="domain" description="MADF" evidence="2">
    <location>
        <begin position="7"/>
        <end position="95"/>
    </location>
</feature>
<evidence type="ECO:0000259" key="2">
    <source>
        <dbReference type="PROSITE" id="PS51029"/>
    </source>
</evidence>
<feature type="compositionally biased region" description="Basic and acidic residues" evidence="1">
    <location>
        <begin position="104"/>
        <end position="117"/>
    </location>
</feature>
<dbReference type="GO" id="GO:0005634">
    <property type="term" value="C:nucleus"/>
    <property type="evidence" value="ECO:0007669"/>
    <property type="project" value="TreeGrafter"/>
</dbReference>
<feature type="region of interest" description="Disordered" evidence="1">
    <location>
        <begin position="104"/>
        <end position="125"/>
    </location>
</feature>
<dbReference type="PROSITE" id="PS51029">
    <property type="entry name" value="MADF"/>
    <property type="match status" value="1"/>
</dbReference>
<evidence type="ECO:0000313" key="3">
    <source>
        <dbReference type="EMBL" id="CAL1591113.1"/>
    </source>
</evidence>
<proteinExistence type="predicted"/>
<organism evidence="3 4">
    <name type="scientific">Knipowitschia caucasica</name>
    <name type="common">Caucasian dwarf goby</name>
    <name type="synonym">Pomatoschistus caucasicus</name>
    <dbReference type="NCBI Taxonomy" id="637954"/>
    <lineage>
        <taxon>Eukaryota</taxon>
        <taxon>Metazoa</taxon>
        <taxon>Chordata</taxon>
        <taxon>Craniata</taxon>
        <taxon>Vertebrata</taxon>
        <taxon>Euteleostomi</taxon>
        <taxon>Actinopterygii</taxon>
        <taxon>Neopterygii</taxon>
        <taxon>Teleostei</taxon>
        <taxon>Neoteleostei</taxon>
        <taxon>Acanthomorphata</taxon>
        <taxon>Gobiaria</taxon>
        <taxon>Gobiiformes</taxon>
        <taxon>Gobioidei</taxon>
        <taxon>Gobiidae</taxon>
        <taxon>Gobiinae</taxon>
        <taxon>Knipowitschia</taxon>
    </lineage>
</organism>
<dbReference type="GO" id="GO:0006357">
    <property type="term" value="P:regulation of transcription by RNA polymerase II"/>
    <property type="evidence" value="ECO:0007669"/>
    <property type="project" value="TreeGrafter"/>
</dbReference>
<dbReference type="EMBL" id="OZ035841">
    <property type="protein sequence ID" value="CAL1591113.1"/>
    <property type="molecule type" value="Genomic_DNA"/>
</dbReference>
<name>A0AAV2KR77_KNICA</name>
<dbReference type="Proteomes" id="UP001497482">
    <property type="component" value="Chromosome 19"/>
</dbReference>
<dbReference type="GO" id="GO:0005667">
    <property type="term" value="C:transcription regulator complex"/>
    <property type="evidence" value="ECO:0007669"/>
    <property type="project" value="TreeGrafter"/>
</dbReference>
<accession>A0AAV2KR77</accession>
<sequence>MSPFEKRLAEEVRKYQNLYDTSLKSYKDAELNSNSWLEISQALGRSVPECTKKWRGLRDKFVRVRRKITTTGGTVGADNVPGMYAFLSWLSPHIRHRDVKNLRESDHGGPVDGPAEHCDDECQSSYAPSPSLPVATLLPAFQSSSTVNSPITTMIALPSAVTPVFNAHTPSPSLSAVSHRAQKRQRVQEEDDFSQALKELMESRQLILKQLKRTEVRRPELGGPEDAITHFTKTIGDMLRKVAEEDQDDTMHEIYCLLHGRIKRKKANPTL</sequence>
<keyword evidence="4" id="KW-1185">Reference proteome</keyword>
<dbReference type="PANTHER" id="PTHR12243">
    <property type="entry name" value="MADF DOMAIN TRANSCRIPTION FACTOR"/>
    <property type="match status" value="1"/>
</dbReference>